<keyword evidence="5" id="KW-0175">Coiled coil</keyword>
<evidence type="ECO:0000256" key="1">
    <source>
        <dbReference type="ARBA" id="ARBA00004123"/>
    </source>
</evidence>
<sequence length="300" mass="32795">MKILDFLQEDQHRQSTTTLNNVLAPPIITSESLPRPTQAPNSSFSNSNIGGGATTAQLPVSLDNTGNPLNDNLLLLALQERIMRPQQPTLTQSATTPSLSHLAAATSSTNATSLASADTTRLIQQIFLGQMLVPQLPAALDLASTIQSASMSLPLSTTIPHAISTPQHALWQHSMCAWPNCDQPCDSVMALISHLQTEHPPCERTNEEMRAQIEKVESLEHKLSVERNRLQGMMQHLRMKPSPDTTTPSLGKVEPQSPMRSPKVEGDAFSIQPSHHQQQLQSQQTQQPTQQHLSQVSPCL</sequence>
<keyword evidence="4" id="KW-0539">Nucleus</keyword>
<dbReference type="Gene3D" id="1.20.5.340">
    <property type="match status" value="1"/>
</dbReference>
<dbReference type="WBParaSite" id="Csp11.Scaffold630.g18601.t1">
    <property type="protein sequence ID" value="Csp11.Scaffold630.g18601.t1"/>
    <property type="gene ID" value="Csp11.Scaffold630.g18601"/>
</dbReference>
<protein>
    <submittedName>
        <fullName evidence="9">FOXP-CC domain-containing protein</fullName>
    </submittedName>
</protein>
<dbReference type="PANTHER" id="PTHR45796:SF4">
    <property type="entry name" value="FORKHEAD BOX P, ISOFORM C"/>
    <property type="match status" value="1"/>
</dbReference>
<dbReference type="InterPro" id="IPR050998">
    <property type="entry name" value="FOXP"/>
</dbReference>
<evidence type="ECO:0000256" key="5">
    <source>
        <dbReference type="SAM" id="Coils"/>
    </source>
</evidence>
<evidence type="ECO:0000256" key="6">
    <source>
        <dbReference type="SAM" id="MobiDB-lite"/>
    </source>
</evidence>
<feature type="domain" description="FOXP coiled-coil" evidence="7">
    <location>
        <begin position="170"/>
        <end position="238"/>
    </location>
</feature>
<evidence type="ECO:0000256" key="3">
    <source>
        <dbReference type="ARBA" id="ARBA00023163"/>
    </source>
</evidence>
<dbReference type="PANTHER" id="PTHR45796">
    <property type="entry name" value="FORKHEAD BOX P, ISOFORM C"/>
    <property type="match status" value="1"/>
</dbReference>
<dbReference type="GO" id="GO:0005634">
    <property type="term" value="C:nucleus"/>
    <property type="evidence" value="ECO:0007669"/>
    <property type="project" value="UniProtKB-SubCell"/>
</dbReference>
<evidence type="ECO:0000313" key="9">
    <source>
        <dbReference type="WBParaSite" id="Csp11.Scaffold630.g18601.t1"/>
    </source>
</evidence>
<feature type="region of interest" description="Disordered" evidence="6">
    <location>
        <begin position="29"/>
        <end position="50"/>
    </location>
</feature>
<dbReference type="Proteomes" id="UP000095282">
    <property type="component" value="Unplaced"/>
</dbReference>
<reference evidence="9" key="1">
    <citation type="submission" date="2016-11" db="UniProtKB">
        <authorList>
            <consortium name="WormBaseParasite"/>
        </authorList>
    </citation>
    <scope>IDENTIFICATION</scope>
</reference>
<keyword evidence="2" id="KW-0805">Transcription regulation</keyword>
<dbReference type="GO" id="GO:0000978">
    <property type="term" value="F:RNA polymerase II cis-regulatory region sequence-specific DNA binding"/>
    <property type="evidence" value="ECO:0007669"/>
    <property type="project" value="TreeGrafter"/>
</dbReference>
<dbReference type="AlphaFoldDB" id="A0A1I7URF5"/>
<dbReference type="eggNOG" id="KOG4385">
    <property type="taxonomic scope" value="Eukaryota"/>
</dbReference>
<dbReference type="InterPro" id="IPR032354">
    <property type="entry name" value="FOXP-CC"/>
</dbReference>
<keyword evidence="8" id="KW-1185">Reference proteome</keyword>
<name>A0A1I7URF5_9PELO</name>
<keyword evidence="3" id="KW-0804">Transcription</keyword>
<evidence type="ECO:0000259" key="7">
    <source>
        <dbReference type="Pfam" id="PF16159"/>
    </source>
</evidence>
<evidence type="ECO:0000256" key="2">
    <source>
        <dbReference type="ARBA" id="ARBA00023015"/>
    </source>
</evidence>
<feature type="region of interest" description="Disordered" evidence="6">
    <location>
        <begin position="234"/>
        <end position="300"/>
    </location>
</feature>
<comment type="subcellular location">
    <subcellularLocation>
        <location evidence="1">Nucleus</location>
    </subcellularLocation>
</comment>
<evidence type="ECO:0000256" key="4">
    <source>
        <dbReference type="ARBA" id="ARBA00023242"/>
    </source>
</evidence>
<proteinExistence type="predicted"/>
<evidence type="ECO:0000313" key="8">
    <source>
        <dbReference type="Proteomes" id="UP000095282"/>
    </source>
</evidence>
<dbReference type="Pfam" id="PF16159">
    <property type="entry name" value="FOXP-CC"/>
    <property type="match status" value="1"/>
</dbReference>
<feature type="compositionally biased region" description="Low complexity" evidence="6">
    <location>
        <begin position="272"/>
        <end position="300"/>
    </location>
</feature>
<accession>A0A1I7URF5</accession>
<dbReference type="GO" id="GO:0000981">
    <property type="term" value="F:DNA-binding transcription factor activity, RNA polymerase II-specific"/>
    <property type="evidence" value="ECO:0007669"/>
    <property type="project" value="TreeGrafter"/>
</dbReference>
<dbReference type="STRING" id="1561998.A0A1I7URF5"/>
<organism evidence="8 9">
    <name type="scientific">Caenorhabditis tropicalis</name>
    <dbReference type="NCBI Taxonomy" id="1561998"/>
    <lineage>
        <taxon>Eukaryota</taxon>
        <taxon>Metazoa</taxon>
        <taxon>Ecdysozoa</taxon>
        <taxon>Nematoda</taxon>
        <taxon>Chromadorea</taxon>
        <taxon>Rhabditida</taxon>
        <taxon>Rhabditina</taxon>
        <taxon>Rhabditomorpha</taxon>
        <taxon>Rhabditoidea</taxon>
        <taxon>Rhabditidae</taxon>
        <taxon>Peloderinae</taxon>
        <taxon>Caenorhabditis</taxon>
    </lineage>
</organism>
<feature type="coiled-coil region" evidence="5">
    <location>
        <begin position="202"/>
        <end position="229"/>
    </location>
</feature>